<dbReference type="NCBIfam" id="TIGR03504">
    <property type="entry name" value="FimV_Cterm"/>
    <property type="match status" value="1"/>
</dbReference>
<dbReference type="PROSITE" id="PS51782">
    <property type="entry name" value="LYSM"/>
    <property type="match status" value="1"/>
</dbReference>
<dbReference type="Proteomes" id="UP000182413">
    <property type="component" value="Unassembled WGS sequence"/>
</dbReference>
<dbReference type="InterPro" id="IPR020012">
    <property type="entry name" value="LysM_FimV"/>
</dbReference>
<dbReference type="NCBIfam" id="TIGR03505">
    <property type="entry name" value="FimV_core"/>
    <property type="match status" value="1"/>
</dbReference>
<feature type="compositionally biased region" description="Low complexity" evidence="1">
    <location>
        <begin position="375"/>
        <end position="402"/>
    </location>
</feature>
<dbReference type="InterPro" id="IPR036779">
    <property type="entry name" value="LysM_dom_sf"/>
</dbReference>
<evidence type="ECO:0000259" key="3">
    <source>
        <dbReference type="PROSITE" id="PS51782"/>
    </source>
</evidence>
<dbReference type="Gene3D" id="1.20.58.2200">
    <property type="match status" value="1"/>
</dbReference>
<dbReference type="InterPro" id="IPR038440">
    <property type="entry name" value="FimV_C_sf"/>
</dbReference>
<feature type="domain" description="LysM" evidence="3">
    <location>
        <begin position="187"/>
        <end position="240"/>
    </location>
</feature>
<organism evidence="4 5">
    <name type="scientific">Ectopseudomonas alcaliphila</name>
    <dbReference type="NCBI Taxonomy" id="101564"/>
    <lineage>
        <taxon>Bacteria</taxon>
        <taxon>Pseudomonadati</taxon>
        <taxon>Pseudomonadota</taxon>
        <taxon>Gammaproteobacteria</taxon>
        <taxon>Pseudomonadales</taxon>
        <taxon>Pseudomonadaceae</taxon>
        <taxon>Ectopseudomonas</taxon>
    </lineage>
</organism>
<evidence type="ECO:0000256" key="1">
    <source>
        <dbReference type="SAM" id="MobiDB-lite"/>
    </source>
</evidence>
<feature type="region of interest" description="Disordered" evidence="1">
    <location>
        <begin position="373"/>
        <end position="463"/>
    </location>
</feature>
<protein>
    <submittedName>
        <fullName evidence="4">Pilus assembly protein FimV</fullName>
    </submittedName>
</protein>
<dbReference type="InterPro" id="IPR018392">
    <property type="entry name" value="LysM"/>
</dbReference>
<dbReference type="RefSeq" id="WP_074674940.1">
    <property type="nucleotide sequence ID" value="NZ_CBCSET010000001.1"/>
</dbReference>
<name>A0A1G6SWT8_9GAMM</name>
<evidence type="ECO:0000313" key="4">
    <source>
        <dbReference type="EMBL" id="SDD21249.1"/>
    </source>
</evidence>
<dbReference type="Pfam" id="PF14559">
    <property type="entry name" value="TPR_19"/>
    <property type="match status" value="1"/>
</dbReference>
<keyword evidence="2" id="KW-0732">Signal</keyword>
<evidence type="ECO:0000256" key="2">
    <source>
        <dbReference type="SAM" id="SignalP"/>
    </source>
</evidence>
<dbReference type="AlphaFoldDB" id="A0A1G6SWT8"/>
<gene>
    <name evidence="4" type="ORF">SAMN05216575_10188</name>
</gene>
<dbReference type="Gene3D" id="3.10.350.10">
    <property type="entry name" value="LysM domain"/>
    <property type="match status" value="1"/>
</dbReference>
<dbReference type="PANTHER" id="PTHR48125:SF10">
    <property type="entry name" value="OS12G0136300 PROTEIN"/>
    <property type="match status" value="1"/>
</dbReference>
<dbReference type="Gene3D" id="1.25.40.10">
    <property type="entry name" value="Tetratricopeptide repeat domain"/>
    <property type="match status" value="1"/>
</dbReference>
<feature type="compositionally biased region" description="Pro residues" evidence="1">
    <location>
        <begin position="150"/>
        <end position="162"/>
    </location>
</feature>
<dbReference type="InterPro" id="IPR020011">
    <property type="entry name" value="FimV_C"/>
</dbReference>
<dbReference type="Pfam" id="PF25800">
    <property type="entry name" value="FimV_N"/>
    <property type="match status" value="1"/>
</dbReference>
<dbReference type="EMBL" id="FNAE01000001">
    <property type="protein sequence ID" value="SDD21249.1"/>
    <property type="molecule type" value="Genomic_DNA"/>
</dbReference>
<sequence length="930" mass="97444">MVRVRKLVLAIAAASALSSGMAHALGLGEVTLQSSLNQPLVAEIELLEVRDLASNEVIPSLASPEEFVKAGVDRQYFLTDLKFTPVLKPNGKSVIRITSSKTVREPYLNFLVEVLWPNGRLLREYTLLLDPPLYSPQPSVAAAPQLPVAAPAPRPSAAPAPAPASAAPAAAPRPVAPAPASRAISGNEYRTTANDTLWEIAQRVSGGSVNQAMLAIQDLNPDAFIGGNINRMKSGQVLRLPDEQQIRSRSNAEAIAQVAEQNAAWREGRAVASRQLDATRRTTAGAAPATAEASDSLKLVAAEAGQSTRGSDAGSAGSKALADKLAVTQESLDSTRRENAELQGRVGDLQSQLDKLQRLVELKDSQLAKLQADLSAASDESAPEAPATEPEVAPPAEEAATPPTTPPEEAAPDYNYSEEPAAPVEDSAAATQQPASEPAAAVEPVAPATPVEAAKPAAPAPAPAPQSFIDDLMANPMTLGLAGGGALLLLLVGLMALSRRNAMKESELQDELADDLSQDQAFASDLDMPEDSFAGLDDEPVQSAQTAGEERVTAQTGDALGEADIYIAYGRFNQAAELLQNAINDEPHRADLRLKLMEVYAELGDREGFARQDNELREIGGVNAEAEQLKSKYPAIAAFAGAGAMAAAASVDDDMGEFSLDDLSLDEPAAQAPASTAGDLDDAFDLSLDDLEADLESDIQSAKAEQAPLSLDDDLDFGLVDEPAAPAASAADDLGFDLALDDDKVELSQPTDDLSAFSLDLDEPAAAVSDEADDFLLSLDDDAPLSQSADDLSGLSLDLPEEAPSADLDLPADFDLSLEDEAPVQPAIAPDSFAAQLDEVTAELDQLSTGFEEPQAAPLAPADSLSTDLDGDDDFDFLSGTDETATKLDLARAYIDMGDTEGARDILDEVIAEGSDAQQQEAREMIAKMV</sequence>
<dbReference type="CDD" id="cd00118">
    <property type="entry name" value="LysM"/>
    <property type="match status" value="1"/>
</dbReference>
<proteinExistence type="predicted"/>
<dbReference type="OrthoDB" id="5298707at2"/>
<dbReference type="PANTHER" id="PTHR48125">
    <property type="entry name" value="LP07818P1"/>
    <property type="match status" value="1"/>
</dbReference>
<reference evidence="4 5" key="1">
    <citation type="submission" date="2016-10" db="EMBL/GenBank/DDBJ databases">
        <authorList>
            <person name="de Groot N.N."/>
        </authorList>
    </citation>
    <scope>NUCLEOTIDE SEQUENCE [LARGE SCALE GENOMIC DNA]</scope>
    <source>
        <strain evidence="4 5">JCM 10630</strain>
    </source>
</reference>
<feature type="chain" id="PRO_5010226967" evidence="2">
    <location>
        <begin position="25"/>
        <end position="930"/>
    </location>
</feature>
<evidence type="ECO:0000313" key="5">
    <source>
        <dbReference type="Proteomes" id="UP000182413"/>
    </source>
</evidence>
<feature type="compositionally biased region" description="Low complexity" evidence="1">
    <location>
        <begin position="434"/>
        <end position="457"/>
    </location>
</feature>
<feature type="compositionally biased region" description="Low complexity" evidence="1">
    <location>
        <begin position="163"/>
        <end position="183"/>
    </location>
</feature>
<dbReference type="InterPro" id="IPR057840">
    <property type="entry name" value="FimV_N"/>
</dbReference>
<feature type="region of interest" description="Disordered" evidence="1">
    <location>
        <begin position="149"/>
        <end position="187"/>
    </location>
</feature>
<feature type="signal peptide" evidence="2">
    <location>
        <begin position="1"/>
        <end position="24"/>
    </location>
</feature>
<accession>A0A1G6SWT8</accession>
<dbReference type="InterPro" id="IPR011990">
    <property type="entry name" value="TPR-like_helical_dom_sf"/>
</dbReference>